<organism evidence="3 4">
    <name type="scientific">Scylla paramamosain</name>
    <name type="common">Mud crab</name>
    <dbReference type="NCBI Taxonomy" id="85552"/>
    <lineage>
        <taxon>Eukaryota</taxon>
        <taxon>Metazoa</taxon>
        <taxon>Ecdysozoa</taxon>
        <taxon>Arthropoda</taxon>
        <taxon>Crustacea</taxon>
        <taxon>Multicrustacea</taxon>
        <taxon>Malacostraca</taxon>
        <taxon>Eumalacostraca</taxon>
        <taxon>Eucarida</taxon>
        <taxon>Decapoda</taxon>
        <taxon>Pleocyemata</taxon>
        <taxon>Brachyura</taxon>
        <taxon>Eubrachyura</taxon>
        <taxon>Portunoidea</taxon>
        <taxon>Portunidae</taxon>
        <taxon>Portuninae</taxon>
        <taxon>Scylla</taxon>
    </lineage>
</organism>
<feature type="compositionally biased region" description="Basic and acidic residues" evidence="2">
    <location>
        <begin position="10"/>
        <end position="21"/>
    </location>
</feature>
<dbReference type="EMBL" id="JARAKH010000008">
    <property type="protein sequence ID" value="KAK8401954.1"/>
    <property type="molecule type" value="Genomic_DNA"/>
</dbReference>
<accession>A0AAW0UP85</accession>
<feature type="region of interest" description="Disordered" evidence="2">
    <location>
        <begin position="240"/>
        <end position="288"/>
    </location>
</feature>
<proteinExistence type="predicted"/>
<sequence length="350" mass="40498">MSTVPAAAKNSREKTESEMRMDGFTSTLNEYSTKVMELVSMRRVEWRGRGRDGNQDLEEAQARKSKLQNVLETMCQCTAKLRTRVEAHRVQDQVRKECERKELQCIEQLNKDLQAAKEQLKLTSRLGDELLARRREEVSRFEAVMREVRSEFQSLMLLEKGEDNGSEAVAKELVKLVEEVAMLEDQRSLLIADDISHLSVDLASLLSVVSEGSEFLETLKKRNRKLKDEEASLKQKLECMQQKEKTGSAQQQDTHTTQQGASTKKWSKAGVGGRTGDGERPAGICFPPPELEEEEEEEVQEEKWRNQQGGKRVLFRVFVRVREWLVTGMHERSHYSARRWKKKRRKRRCI</sequence>
<reference evidence="3 4" key="1">
    <citation type="submission" date="2023-03" db="EMBL/GenBank/DDBJ databases">
        <title>High-quality genome of Scylla paramamosain provides insights in environmental adaptation.</title>
        <authorList>
            <person name="Zhang L."/>
        </authorList>
    </citation>
    <scope>NUCLEOTIDE SEQUENCE [LARGE SCALE GENOMIC DNA]</scope>
    <source>
        <strain evidence="3">LZ_2023a</strain>
        <tissue evidence="3">Muscle</tissue>
    </source>
</reference>
<evidence type="ECO:0000256" key="2">
    <source>
        <dbReference type="SAM" id="MobiDB-lite"/>
    </source>
</evidence>
<keyword evidence="4" id="KW-1185">Reference proteome</keyword>
<evidence type="ECO:0000313" key="4">
    <source>
        <dbReference type="Proteomes" id="UP001487740"/>
    </source>
</evidence>
<dbReference type="Proteomes" id="UP001487740">
    <property type="component" value="Unassembled WGS sequence"/>
</dbReference>
<dbReference type="AlphaFoldDB" id="A0AAW0UP85"/>
<protein>
    <submittedName>
        <fullName evidence="3">Uncharacterized protein</fullName>
    </submittedName>
</protein>
<comment type="caution">
    <text evidence="3">The sequence shown here is derived from an EMBL/GenBank/DDBJ whole genome shotgun (WGS) entry which is preliminary data.</text>
</comment>
<feature type="compositionally biased region" description="Polar residues" evidence="2">
    <location>
        <begin position="247"/>
        <end position="264"/>
    </location>
</feature>
<name>A0AAW0UP85_SCYPA</name>
<evidence type="ECO:0000256" key="1">
    <source>
        <dbReference type="SAM" id="Coils"/>
    </source>
</evidence>
<keyword evidence="1" id="KW-0175">Coiled coil</keyword>
<gene>
    <name evidence="3" type="ORF">O3P69_001211</name>
</gene>
<feature type="region of interest" description="Disordered" evidence="2">
    <location>
        <begin position="1"/>
        <end position="21"/>
    </location>
</feature>
<feature type="coiled-coil region" evidence="1">
    <location>
        <begin position="96"/>
        <end position="126"/>
    </location>
</feature>
<evidence type="ECO:0000313" key="3">
    <source>
        <dbReference type="EMBL" id="KAK8401954.1"/>
    </source>
</evidence>